<feature type="compositionally biased region" description="Acidic residues" evidence="1">
    <location>
        <begin position="93"/>
        <end position="102"/>
    </location>
</feature>
<gene>
    <name evidence="2" type="ORF">ABDJ38_03230</name>
</gene>
<name>A0ABV0CWG2_9SPHN</name>
<accession>A0ABV0CWG2</accession>
<sequence>MGPNSSSAALRSEDAFGSLASMGARKLKKKPVLVVDPDELAQAHQLFQQGAAEQMGEYEPVQRPRAAVSLFGLAPMSDDDGDDAFVPGRSPFNDDDEDEVLEADAPAPDQVLALTRPRAPRAPKTNLFGTLPDAPMQDPAASAPSQATPPLQGADQPKPVEPQLAPPVAPSEPDTPKPRLIRDYEDIGPGFSLREPAPSLPKAVMPQRARAPIDAPKPTERTAIDDGVASIIHFEDEDAHRPAPTPLEPAPSAQSRLRARLVREDVCLSQPRPSRWQRVVSLVQRLYWTLTGR</sequence>
<evidence type="ECO:0000313" key="2">
    <source>
        <dbReference type="EMBL" id="MEN7536182.1"/>
    </source>
</evidence>
<keyword evidence="3" id="KW-1185">Reference proteome</keyword>
<dbReference type="RefSeq" id="WP_346783631.1">
    <property type="nucleotide sequence ID" value="NZ_JBDLBR010000001.1"/>
</dbReference>
<feature type="compositionally biased region" description="Basic and acidic residues" evidence="1">
    <location>
        <begin position="174"/>
        <end position="185"/>
    </location>
</feature>
<feature type="region of interest" description="Disordered" evidence="1">
    <location>
        <begin position="73"/>
        <end position="223"/>
    </location>
</feature>
<proteinExistence type="predicted"/>
<organism evidence="2 3">
    <name type="scientific">Aurantiacibacter flavus</name>
    <dbReference type="NCBI Taxonomy" id="3145232"/>
    <lineage>
        <taxon>Bacteria</taxon>
        <taxon>Pseudomonadati</taxon>
        <taxon>Pseudomonadota</taxon>
        <taxon>Alphaproteobacteria</taxon>
        <taxon>Sphingomonadales</taxon>
        <taxon>Erythrobacteraceae</taxon>
        <taxon>Aurantiacibacter</taxon>
    </lineage>
</organism>
<feature type="compositionally biased region" description="Low complexity" evidence="1">
    <location>
        <begin position="132"/>
        <end position="150"/>
    </location>
</feature>
<evidence type="ECO:0000313" key="3">
    <source>
        <dbReference type="Proteomes" id="UP001484535"/>
    </source>
</evidence>
<dbReference type="Proteomes" id="UP001484535">
    <property type="component" value="Unassembled WGS sequence"/>
</dbReference>
<reference evidence="2 3" key="1">
    <citation type="submission" date="2024-05" db="EMBL/GenBank/DDBJ databases">
        <authorList>
            <person name="Park S."/>
        </authorList>
    </citation>
    <scope>NUCLEOTIDE SEQUENCE [LARGE SCALE GENOMIC DNA]</scope>
    <source>
        <strain evidence="2 3">DGU5</strain>
    </source>
</reference>
<dbReference type="EMBL" id="JBDLBR010000001">
    <property type="protein sequence ID" value="MEN7536182.1"/>
    <property type="molecule type" value="Genomic_DNA"/>
</dbReference>
<evidence type="ECO:0000256" key="1">
    <source>
        <dbReference type="SAM" id="MobiDB-lite"/>
    </source>
</evidence>
<protein>
    <submittedName>
        <fullName evidence="2">Uncharacterized protein</fullName>
    </submittedName>
</protein>
<comment type="caution">
    <text evidence="2">The sequence shown here is derived from an EMBL/GenBank/DDBJ whole genome shotgun (WGS) entry which is preliminary data.</text>
</comment>